<reference evidence="2" key="1">
    <citation type="submission" date="2025-08" db="UniProtKB">
        <authorList>
            <consortium name="RefSeq"/>
        </authorList>
    </citation>
    <scope>IDENTIFICATION</scope>
    <source>
        <tissue evidence="2">Testes</tissue>
    </source>
</reference>
<dbReference type="Gene3D" id="1.10.238.10">
    <property type="entry name" value="EF-hand"/>
    <property type="match status" value="1"/>
</dbReference>
<name>A0ABM0M8P9_SACKO</name>
<organism evidence="1 2">
    <name type="scientific">Saccoglossus kowalevskii</name>
    <name type="common">Acorn worm</name>
    <dbReference type="NCBI Taxonomy" id="10224"/>
    <lineage>
        <taxon>Eukaryota</taxon>
        <taxon>Metazoa</taxon>
        <taxon>Hemichordata</taxon>
        <taxon>Enteropneusta</taxon>
        <taxon>Harrimaniidae</taxon>
        <taxon>Saccoglossus</taxon>
    </lineage>
</organism>
<keyword evidence="1" id="KW-1185">Reference proteome</keyword>
<dbReference type="SUPFAM" id="SSF47473">
    <property type="entry name" value="EF-hand"/>
    <property type="match status" value="1"/>
</dbReference>
<accession>A0ABM0M8P9</accession>
<dbReference type="RefSeq" id="XP_006816390.1">
    <property type="nucleotide sequence ID" value="XM_006816327.1"/>
</dbReference>
<evidence type="ECO:0000313" key="2">
    <source>
        <dbReference type="RefSeq" id="XP_006816390.1"/>
    </source>
</evidence>
<protein>
    <submittedName>
        <fullName evidence="2">Uncharacterized protein LOC102805466</fullName>
    </submittedName>
</protein>
<evidence type="ECO:0000313" key="1">
    <source>
        <dbReference type="Proteomes" id="UP000694865"/>
    </source>
</evidence>
<gene>
    <name evidence="2" type="primary">LOC102805466</name>
</gene>
<dbReference type="GeneID" id="102805466"/>
<dbReference type="Proteomes" id="UP000694865">
    <property type="component" value="Unplaced"/>
</dbReference>
<proteinExistence type="predicted"/>
<sequence>MVLLDGGSLPVGEEELDAMFTILDPTFIGYLTVQQLQDFHYALYSSTIDNDQVVAAVDQVCGKSSKGRCDKQHFLATLLELNRRMNLEQKLWWDFKVLDKSGTCTISTKDALFLLKATHGEKFSMHMWNAFMKSRDFSNDVVSFHEILMWLCSIPDGPPADDEELKEQAENLDTEKLREEYKEHKKLKLMQEDDQMLLTDYREKEDYRDQFTKGSKRKYNRWDKGGVEALIFDDGTDYEENTIKARDRVRVNDILDSLEYKYEMLRQKLFRECIQSHVGETFWSTMSESEQQEMVMLLDIKEKKFRKEYQMDKLGALAETAQTYPHRLVALIGDLIQIHESRKVDDENHRTQLISDGCTEDEVNERLLKSHQELIEGS</sequence>
<dbReference type="InterPro" id="IPR011992">
    <property type="entry name" value="EF-hand-dom_pair"/>
</dbReference>